<keyword evidence="3" id="KW-1185">Reference proteome</keyword>
<name>A0A7W8BTA1_9ACTN</name>
<evidence type="ECO:0000313" key="2">
    <source>
        <dbReference type="EMBL" id="MBB5129234.1"/>
    </source>
</evidence>
<sequence>MAVLMRAVIHLLPRCPVGWSPRFRGTRIGGATWDREAAAPTKLFTWGKVRPLAVDMGRRSDRAADARRRNVRWLTPRAWRWWMDLGLRGLRSDGSPRPGRDGRTELRNTAFVQLQLSSGLCRQEGGGLLTLELPTQKLGRGLYSHGTAPWALTRSKKTREGLPDVAAERTDHLGVDSGER</sequence>
<organism evidence="2 3">
    <name type="scientific">Streptomyces griseoloalbus</name>
    <dbReference type="NCBI Taxonomy" id="67303"/>
    <lineage>
        <taxon>Bacteria</taxon>
        <taxon>Bacillati</taxon>
        <taxon>Actinomycetota</taxon>
        <taxon>Actinomycetes</taxon>
        <taxon>Kitasatosporales</taxon>
        <taxon>Streptomycetaceae</taxon>
        <taxon>Streptomyces</taxon>
    </lineage>
</organism>
<feature type="region of interest" description="Disordered" evidence="1">
    <location>
        <begin position="155"/>
        <end position="180"/>
    </location>
</feature>
<evidence type="ECO:0000313" key="3">
    <source>
        <dbReference type="Proteomes" id="UP000568022"/>
    </source>
</evidence>
<protein>
    <submittedName>
        <fullName evidence="2">Uncharacterized protein</fullName>
    </submittedName>
</protein>
<evidence type="ECO:0000256" key="1">
    <source>
        <dbReference type="SAM" id="MobiDB-lite"/>
    </source>
</evidence>
<reference evidence="2 3" key="1">
    <citation type="submission" date="2020-08" db="EMBL/GenBank/DDBJ databases">
        <title>Genomic Encyclopedia of Type Strains, Phase III (KMG-III): the genomes of soil and plant-associated and newly described type strains.</title>
        <authorList>
            <person name="Whitman W."/>
        </authorList>
    </citation>
    <scope>NUCLEOTIDE SEQUENCE [LARGE SCALE GENOMIC DNA]</scope>
    <source>
        <strain evidence="2 3">CECT 3226</strain>
    </source>
</reference>
<dbReference type="AlphaFoldDB" id="A0A7W8BTA1"/>
<comment type="caution">
    <text evidence="2">The sequence shown here is derived from an EMBL/GenBank/DDBJ whole genome shotgun (WGS) entry which is preliminary data.</text>
</comment>
<proteinExistence type="predicted"/>
<dbReference type="Proteomes" id="UP000568022">
    <property type="component" value="Unassembled WGS sequence"/>
</dbReference>
<accession>A0A7W8BTA1</accession>
<feature type="compositionally biased region" description="Basic and acidic residues" evidence="1">
    <location>
        <begin position="158"/>
        <end position="180"/>
    </location>
</feature>
<gene>
    <name evidence="2" type="ORF">FHS32_006019</name>
</gene>
<dbReference type="EMBL" id="JACHJE010000017">
    <property type="protein sequence ID" value="MBB5129234.1"/>
    <property type="molecule type" value="Genomic_DNA"/>
</dbReference>